<dbReference type="EMBL" id="SEWW01000006">
    <property type="protein sequence ID" value="NGZ44866.1"/>
    <property type="molecule type" value="Genomic_DNA"/>
</dbReference>
<evidence type="ECO:0000259" key="1">
    <source>
        <dbReference type="Pfam" id="PF00535"/>
    </source>
</evidence>
<sequence>MYYCKKYPCLTTPKTNKSLDLVHPCYNPHPGWAEDLIRHYTLFMSRIPSDVEVHVYVVDDGSKHGVHSEDIAALQQAIPYFTFIPLSQNLGKGGALRHAIRQCQGDLVIYTDADYPYRMENAWEMYRRLEQGQADVVVGVRDEQYYDQLPFRRKIFSLSLKLMNYLFFPSLKVKDTQSGLKGFNAKGKELFLKTTISAFLFDMEFLVLVSKQKDIQMEWIYVQVREGIHFSTMKPKTILTELFNFVSILIRGVFFK</sequence>
<proteinExistence type="predicted"/>
<dbReference type="InterPro" id="IPR029044">
    <property type="entry name" value="Nucleotide-diphossugar_trans"/>
</dbReference>
<comment type="caution">
    <text evidence="2">The sequence shown here is derived from an EMBL/GenBank/DDBJ whole genome shotgun (WGS) entry which is preliminary data.</text>
</comment>
<dbReference type="Pfam" id="PF00535">
    <property type="entry name" value="Glycos_transf_2"/>
    <property type="match status" value="1"/>
</dbReference>
<evidence type="ECO:0000313" key="2">
    <source>
        <dbReference type="EMBL" id="NGZ44866.1"/>
    </source>
</evidence>
<organism evidence="2 3">
    <name type="scientific">Aquirufa beregesia</name>
    <dbReference type="NCBI Taxonomy" id="2516556"/>
    <lineage>
        <taxon>Bacteria</taxon>
        <taxon>Pseudomonadati</taxon>
        <taxon>Bacteroidota</taxon>
        <taxon>Cytophagia</taxon>
        <taxon>Cytophagales</taxon>
        <taxon>Flectobacillaceae</taxon>
        <taxon>Aquirufa</taxon>
    </lineage>
</organism>
<evidence type="ECO:0000313" key="3">
    <source>
        <dbReference type="Proteomes" id="UP001318301"/>
    </source>
</evidence>
<dbReference type="CDD" id="cd04179">
    <property type="entry name" value="DPM_DPG-synthase_like"/>
    <property type="match status" value="1"/>
</dbReference>
<feature type="domain" description="Glycosyltransferase 2-like" evidence="1">
    <location>
        <begin position="52"/>
        <end position="162"/>
    </location>
</feature>
<dbReference type="PANTHER" id="PTHR10859:SF91">
    <property type="entry name" value="DOLICHYL-PHOSPHATE BETA-GLUCOSYLTRANSFERASE"/>
    <property type="match status" value="1"/>
</dbReference>
<protein>
    <submittedName>
        <fullName evidence="2">Glycosyltransferase family 2 protein</fullName>
    </submittedName>
</protein>
<dbReference type="Gene3D" id="3.90.550.10">
    <property type="entry name" value="Spore Coat Polysaccharide Biosynthesis Protein SpsA, Chain A"/>
    <property type="match status" value="1"/>
</dbReference>
<dbReference type="PANTHER" id="PTHR10859">
    <property type="entry name" value="GLYCOSYL TRANSFERASE"/>
    <property type="match status" value="1"/>
</dbReference>
<dbReference type="Proteomes" id="UP001318301">
    <property type="component" value="Unassembled WGS sequence"/>
</dbReference>
<dbReference type="SUPFAM" id="SSF53448">
    <property type="entry name" value="Nucleotide-diphospho-sugar transferases"/>
    <property type="match status" value="1"/>
</dbReference>
<gene>
    <name evidence="2" type="ORF">EWU23_10295</name>
</gene>
<name>A0ABX0EXT5_9BACT</name>
<keyword evidence="3" id="KW-1185">Reference proteome</keyword>
<accession>A0ABX0EXT5</accession>
<reference evidence="2 3" key="1">
    <citation type="submission" date="2019-02" db="EMBL/GenBank/DDBJ databases">
        <title>Genome of a new Bacteroidetes strain.</title>
        <authorList>
            <person name="Pitt A."/>
        </authorList>
    </citation>
    <scope>NUCLEOTIDE SEQUENCE [LARGE SCALE GENOMIC DNA]</scope>
    <source>
        <strain evidence="2 3">50C-KIRBA</strain>
    </source>
</reference>
<dbReference type="InterPro" id="IPR001173">
    <property type="entry name" value="Glyco_trans_2-like"/>
</dbReference>